<dbReference type="InterPro" id="IPR036875">
    <property type="entry name" value="Znf_CCHC_sf"/>
</dbReference>
<dbReference type="Gene3D" id="4.10.60.10">
    <property type="entry name" value="Zinc finger, CCHC-type"/>
    <property type="match status" value="1"/>
</dbReference>
<dbReference type="PROSITE" id="PS50158">
    <property type="entry name" value="ZF_CCHC"/>
    <property type="match status" value="1"/>
</dbReference>
<dbReference type="EnsemblMetazoa" id="XM_050643912.1">
    <property type="protein sequence ID" value="XP_050499869.1"/>
    <property type="gene ID" value="LOC126880158"/>
</dbReference>
<dbReference type="InterPro" id="IPR001878">
    <property type="entry name" value="Znf_CCHC"/>
</dbReference>
<keyword evidence="5" id="KW-1185">Reference proteome</keyword>
<organism evidence="4 5">
    <name type="scientific">Diabrotica virgifera virgifera</name>
    <name type="common">western corn rootworm</name>
    <dbReference type="NCBI Taxonomy" id="50390"/>
    <lineage>
        <taxon>Eukaryota</taxon>
        <taxon>Metazoa</taxon>
        <taxon>Ecdysozoa</taxon>
        <taxon>Arthropoda</taxon>
        <taxon>Hexapoda</taxon>
        <taxon>Insecta</taxon>
        <taxon>Pterygota</taxon>
        <taxon>Neoptera</taxon>
        <taxon>Endopterygota</taxon>
        <taxon>Coleoptera</taxon>
        <taxon>Polyphaga</taxon>
        <taxon>Cucujiformia</taxon>
        <taxon>Chrysomeloidea</taxon>
        <taxon>Chrysomelidae</taxon>
        <taxon>Galerucinae</taxon>
        <taxon>Diabroticina</taxon>
        <taxon>Diabroticites</taxon>
        <taxon>Diabrotica</taxon>
    </lineage>
</organism>
<evidence type="ECO:0000259" key="3">
    <source>
        <dbReference type="PROSITE" id="PS50158"/>
    </source>
</evidence>
<dbReference type="Proteomes" id="UP001652700">
    <property type="component" value="Unplaced"/>
</dbReference>
<dbReference type="SUPFAM" id="SSF57756">
    <property type="entry name" value="Retrovirus zinc finger-like domains"/>
    <property type="match status" value="1"/>
</dbReference>
<keyword evidence="1" id="KW-0479">Metal-binding</keyword>
<proteinExistence type="predicted"/>
<feature type="region of interest" description="Disordered" evidence="2">
    <location>
        <begin position="674"/>
        <end position="705"/>
    </location>
</feature>
<dbReference type="GeneID" id="126880158"/>
<dbReference type="SMART" id="SM00343">
    <property type="entry name" value="ZnF_C2HC"/>
    <property type="match status" value="2"/>
</dbReference>
<name>A0ABM5JPK6_DIAVI</name>
<feature type="region of interest" description="Disordered" evidence="2">
    <location>
        <begin position="219"/>
        <end position="238"/>
    </location>
</feature>
<evidence type="ECO:0000256" key="1">
    <source>
        <dbReference type="PROSITE-ProRule" id="PRU00047"/>
    </source>
</evidence>
<keyword evidence="1" id="KW-0862">Zinc</keyword>
<reference evidence="4" key="1">
    <citation type="submission" date="2025-05" db="UniProtKB">
        <authorList>
            <consortium name="EnsemblMetazoa"/>
        </authorList>
    </citation>
    <scope>IDENTIFICATION</scope>
</reference>
<feature type="compositionally biased region" description="Low complexity" evidence="2">
    <location>
        <begin position="219"/>
        <end position="237"/>
    </location>
</feature>
<protein>
    <recommendedName>
        <fullName evidence="3">CCHC-type domain-containing protein</fullName>
    </recommendedName>
</protein>
<evidence type="ECO:0000256" key="2">
    <source>
        <dbReference type="SAM" id="MobiDB-lite"/>
    </source>
</evidence>
<dbReference type="Pfam" id="PF00098">
    <property type="entry name" value="zf-CCHC"/>
    <property type="match status" value="1"/>
</dbReference>
<evidence type="ECO:0000313" key="4">
    <source>
        <dbReference type="EnsemblMetazoa" id="XP_050499869.1"/>
    </source>
</evidence>
<keyword evidence="1" id="KW-0863">Zinc-finger</keyword>
<accession>A0ABM5JPK6</accession>
<dbReference type="RefSeq" id="XP_050499869.1">
    <property type="nucleotide sequence ID" value="XM_050643912.1"/>
</dbReference>
<evidence type="ECO:0000313" key="5">
    <source>
        <dbReference type="Proteomes" id="UP001652700"/>
    </source>
</evidence>
<feature type="domain" description="CCHC-type" evidence="3">
    <location>
        <begin position="737"/>
        <end position="753"/>
    </location>
</feature>
<sequence length="782" mass="86931">MDIYRLRSDELTYELTSRGYDIGDGKVETKRNLLRSAIKAEILGRIKPRTVEFDPVSELGICSGKIQEIVGDLEQFDINNVRSEYARINTRLLHVSRRVENICAPLELRDEKRNMMDLMKDLVVNLETLVTGGTLEAVGQDDPTSSSSLLDASTDELADLLHRSSAIGETVYGTETNNPNKLALNYTQNCNTTPSATWSGNWMPKRTLQEFDPLFKNISSSSKPSLKTNTNNTTTSSAQQVPTINNVVVTSNDYGHNADNDFFRPSINIPGPIINPSLDSNNVSTMPAFNRFTNRTIPSTNHILESNNNQYLGTNNIPGNFGNTPISSNIIPNNTNHVTFAEDIAQSLRTSYAEVPNMHRTNPDYNFPNNNLVSQHSGSSGNNFYPTPSGNVPSDLNNFSGFVSQLNNNYNNLGGNTTQPKNFYTPDNYPNLNTAFTTNVGNSSHFGQNISRNNLGYLTHPNEVSDKCMAKNSEIKVPDKFVDVGKWKLSFDATSSVTDFLDRLEEMRISRNISETQMLNSVSELLNGDVNIWYRFARSKISSYREFQQVLRNTFLPSNYEEKILEILRHRTQATGENVVIYVAYMEGLYNKLATKPDEISRVRHIKNRMLPYIQLGLAGKPVNTIDTLIYVGREIEEAHANAQEYRTPPVNPRNSVEPGLEYRRPNLRVSAINNSRRSNGGYCNTNSQSGPVGPSFTGTTSNSGAEVNVTASTTNTSPSSSADVSAVPTTLVTRGKCYNCGKIGHFRRQCAQPARPFCYRCKEPNVKITNCPKCSGNELAG</sequence>